<dbReference type="Pfam" id="PF00005">
    <property type="entry name" value="ABC_tran"/>
    <property type="match status" value="1"/>
</dbReference>
<dbReference type="SMART" id="SM00382">
    <property type="entry name" value="AAA"/>
    <property type="match status" value="1"/>
</dbReference>
<dbReference type="OMA" id="TPRWILE"/>
<sequence length="263" mass="29414">MIEAIGLSKSYLSPVLKGVTFKAESGRVTCIVGRNGSGKSTLIRILSTSEKPDSGTALIDGTPLEDVKRVREVISVLYDKNYLDAFLRVRDSIEFFISAMEIDRDKVYSLIKNFNLSLYLEKLVFTLSKGTQRKLALTFALSLDRPVSLLDEPTEGLDYESKLLFVREISAHAHDKTILMTTHDAQVVESACEKVMLLQNGQVKPIDVKFIKRVADKYLVVNDGIKSRLVLRDEVNGKIDGFVEIRKPTLLDLIFLRGDEGGE</sequence>
<accession>A0A0U2Y820</accession>
<dbReference type="GO" id="GO:0005524">
    <property type="term" value="F:ATP binding"/>
    <property type="evidence" value="ECO:0007669"/>
    <property type="project" value="UniProtKB-KW"/>
</dbReference>
<protein>
    <submittedName>
        <fullName evidence="7">ABC transporter</fullName>
    </submittedName>
</protein>
<keyword evidence="3" id="KW-0547">Nucleotide-binding</keyword>
<dbReference type="EMBL" id="CP013694">
    <property type="protein sequence ID" value="ALU28970.1"/>
    <property type="molecule type" value="Genomic_DNA"/>
</dbReference>
<keyword evidence="2" id="KW-0813">Transport</keyword>
<dbReference type="GO" id="GO:0016887">
    <property type="term" value="F:ATP hydrolysis activity"/>
    <property type="evidence" value="ECO:0007669"/>
    <property type="project" value="InterPro"/>
</dbReference>
<dbReference type="AlphaFoldDB" id="A0A0U2Y820"/>
<evidence type="ECO:0000313" key="9">
    <source>
        <dbReference type="Proteomes" id="UP000065473"/>
    </source>
</evidence>
<dbReference type="Proteomes" id="UP000065473">
    <property type="component" value="Chromosome"/>
</dbReference>
<dbReference type="Proteomes" id="UP000060043">
    <property type="component" value="Chromosome"/>
</dbReference>
<gene>
    <name evidence="6" type="ORF">ATY89_02720</name>
    <name evidence="7" type="ORF">ATZ20_05745</name>
</gene>
<evidence type="ECO:0000259" key="5">
    <source>
        <dbReference type="PROSITE" id="PS50893"/>
    </source>
</evidence>
<evidence type="ECO:0000313" key="8">
    <source>
        <dbReference type="Proteomes" id="UP000060043"/>
    </source>
</evidence>
<dbReference type="InterPro" id="IPR050763">
    <property type="entry name" value="ABC_transporter_ATP-binding"/>
</dbReference>
<evidence type="ECO:0000256" key="1">
    <source>
        <dbReference type="ARBA" id="ARBA00005417"/>
    </source>
</evidence>
<evidence type="ECO:0000313" key="7">
    <source>
        <dbReference type="EMBL" id="ALU31697.1"/>
    </source>
</evidence>
<comment type="similarity">
    <text evidence="1">Belongs to the ABC transporter superfamily.</text>
</comment>
<evidence type="ECO:0000256" key="2">
    <source>
        <dbReference type="ARBA" id="ARBA00022448"/>
    </source>
</evidence>
<dbReference type="InterPro" id="IPR003593">
    <property type="entry name" value="AAA+_ATPase"/>
</dbReference>
<dbReference type="InterPro" id="IPR027417">
    <property type="entry name" value="P-loop_NTPase"/>
</dbReference>
<proteinExistence type="inferred from homology"/>
<evidence type="ECO:0000313" key="6">
    <source>
        <dbReference type="EMBL" id="ALU28970.1"/>
    </source>
</evidence>
<feature type="domain" description="ABC transporter" evidence="5">
    <location>
        <begin position="2"/>
        <end position="223"/>
    </location>
</feature>
<dbReference type="EMBL" id="CP013695">
    <property type="protein sequence ID" value="ALU31697.1"/>
    <property type="molecule type" value="Genomic_DNA"/>
</dbReference>
<dbReference type="CDD" id="cd03230">
    <property type="entry name" value="ABC_DR_subfamily_A"/>
    <property type="match status" value="1"/>
</dbReference>
<evidence type="ECO:0000256" key="4">
    <source>
        <dbReference type="ARBA" id="ARBA00022840"/>
    </source>
</evidence>
<dbReference type="PANTHER" id="PTHR42711">
    <property type="entry name" value="ABC TRANSPORTER ATP-BINDING PROTEIN"/>
    <property type="match status" value="1"/>
</dbReference>
<reference evidence="8 9" key="1">
    <citation type="submission" date="2015-12" db="EMBL/GenBank/DDBJ databases">
        <title>A stable core within a dynamic pangenome in Sulfolobus acidocaldarius.</title>
        <authorList>
            <person name="Anderson R."/>
            <person name="Kouris A."/>
            <person name="Seward C."/>
            <person name="Campbell K."/>
            <person name="Whitaker R."/>
        </authorList>
    </citation>
    <scope>NUCLEOTIDE SEQUENCE [LARGE SCALE GENOMIC DNA]</scope>
    <source>
        <strain evidence="6 9">GG12-C01-09</strain>
        <strain evidence="7 8">NG05B_CO5_07</strain>
    </source>
</reference>
<dbReference type="Gene3D" id="3.40.50.300">
    <property type="entry name" value="P-loop containing nucleotide triphosphate hydrolases"/>
    <property type="match status" value="1"/>
</dbReference>
<evidence type="ECO:0000256" key="3">
    <source>
        <dbReference type="ARBA" id="ARBA00022741"/>
    </source>
</evidence>
<dbReference type="PANTHER" id="PTHR42711:SF5">
    <property type="entry name" value="ABC TRANSPORTER ATP-BINDING PROTEIN NATA"/>
    <property type="match status" value="1"/>
</dbReference>
<dbReference type="SUPFAM" id="SSF52540">
    <property type="entry name" value="P-loop containing nucleoside triphosphate hydrolases"/>
    <property type="match status" value="1"/>
</dbReference>
<dbReference type="OrthoDB" id="18209at2157"/>
<dbReference type="InterPro" id="IPR003439">
    <property type="entry name" value="ABC_transporter-like_ATP-bd"/>
</dbReference>
<dbReference type="RefSeq" id="WP_011277617.1">
    <property type="nucleotide sequence ID" value="NZ_BHWZ01000001.1"/>
</dbReference>
<dbReference type="GeneID" id="14551256"/>
<name>A0A0U2Y820_9CREN</name>
<keyword evidence="4" id="KW-0067">ATP-binding</keyword>
<organism evidence="7 8">
    <name type="scientific">Sulfolobus acidocaldarius</name>
    <dbReference type="NCBI Taxonomy" id="2285"/>
    <lineage>
        <taxon>Archaea</taxon>
        <taxon>Thermoproteota</taxon>
        <taxon>Thermoprotei</taxon>
        <taxon>Sulfolobales</taxon>
        <taxon>Sulfolobaceae</taxon>
        <taxon>Sulfolobus</taxon>
    </lineage>
</organism>
<dbReference type="PROSITE" id="PS50893">
    <property type="entry name" value="ABC_TRANSPORTER_2"/>
    <property type="match status" value="1"/>
</dbReference>